<dbReference type="AlphaFoldDB" id="A0A1Y2DL95"/>
<keyword evidence="3" id="KW-0119">Carbohydrate metabolism</keyword>
<dbReference type="GO" id="GO:0046872">
    <property type="term" value="F:metal ion binding"/>
    <property type="evidence" value="ECO:0007669"/>
    <property type="project" value="UniProtKB-KW"/>
</dbReference>
<evidence type="ECO:0000256" key="7">
    <source>
        <dbReference type="ARBA" id="ARBA00022837"/>
    </source>
</evidence>
<evidence type="ECO:0000256" key="5">
    <source>
        <dbReference type="ARBA" id="ARBA00022729"/>
    </source>
</evidence>
<evidence type="ECO:0000256" key="8">
    <source>
        <dbReference type="ARBA" id="ARBA00023157"/>
    </source>
</evidence>
<dbReference type="RefSeq" id="XP_040712522.1">
    <property type="nucleotide sequence ID" value="XM_040862367.1"/>
</dbReference>
<evidence type="ECO:0000256" key="4">
    <source>
        <dbReference type="ARBA" id="ARBA00022723"/>
    </source>
</evidence>
<name>A0A1Y2DL95_9PEZI</name>
<comment type="similarity">
    <text evidence="1 10">Belongs to the tannase family.</text>
</comment>
<organism evidence="11 12">
    <name type="scientific">Pseudomassariella vexata</name>
    <dbReference type="NCBI Taxonomy" id="1141098"/>
    <lineage>
        <taxon>Eukaryota</taxon>
        <taxon>Fungi</taxon>
        <taxon>Dikarya</taxon>
        <taxon>Ascomycota</taxon>
        <taxon>Pezizomycotina</taxon>
        <taxon>Sordariomycetes</taxon>
        <taxon>Xylariomycetidae</taxon>
        <taxon>Amphisphaeriales</taxon>
        <taxon>Pseudomassariaceae</taxon>
        <taxon>Pseudomassariella</taxon>
    </lineage>
</organism>
<dbReference type="PANTHER" id="PTHR33938:SF15">
    <property type="entry name" value="FERULOYL ESTERASE B-RELATED"/>
    <property type="match status" value="1"/>
</dbReference>
<sequence>MSHLWKSIIRHKRSVMFEVWLPDVADYTGRFVVVFELHAHIAPRERGLQSEMIDKVNSGYAVAGGDSGHRASENNDGAGEPGVRISYMHDADQVNTWIHKSIAYFTPAARSLIEAFYRQKTKRSYYISCSTGGAQGFALAQFHPELFDGIVAGCPGNWYSHLALSFLWNSQQTQGLSFLPQETLDLITRTALSECDTLDGVEDGVIENPLICDFDIASLECSSSTNSPTCLTQAQIAAAKKIYAGPRSATTNTSLYPGFSVGSEIEWMYQEATLADAFAVPILQNMVFDNLTYDADTFNWGTDVDALDEKVGTYIDEISPDLSAFKAAGGKMLVLQSWADPYNAATWPIQHLGQLEQFFAGDVGDWFRLFMVPGGRHCGAATNYPQVPAKWHSLESLVQWIETAEVPTEMLSSDPTNESLSKKTRKLCPWPKTAKYLGGDSNDWTSFECGV</sequence>
<keyword evidence="7" id="KW-0106">Calcium</keyword>
<evidence type="ECO:0000313" key="11">
    <source>
        <dbReference type="EMBL" id="ORY60088.1"/>
    </source>
</evidence>
<comment type="catalytic activity">
    <reaction evidence="9">
        <text>feruloyl-polysaccharide + H2O = ferulate + polysaccharide.</text>
        <dbReference type="EC" id="3.1.1.73"/>
    </reaction>
</comment>
<evidence type="ECO:0000313" key="12">
    <source>
        <dbReference type="Proteomes" id="UP000193689"/>
    </source>
</evidence>
<keyword evidence="5" id="KW-0732">Signal</keyword>
<dbReference type="GO" id="GO:0030600">
    <property type="term" value="F:feruloyl esterase activity"/>
    <property type="evidence" value="ECO:0007669"/>
    <property type="project" value="UniProtKB-EC"/>
</dbReference>
<dbReference type="InParanoid" id="A0A1Y2DL95"/>
<proteinExistence type="inferred from homology"/>
<evidence type="ECO:0000256" key="10">
    <source>
        <dbReference type="RuleBase" id="RU361238"/>
    </source>
</evidence>
<evidence type="ECO:0000256" key="1">
    <source>
        <dbReference type="ARBA" id="ARBA00006249"/>
    </source>
</evidence>
<dbReference type="SUPFAM" id="SSF53474">
    <property type="entry name" value="alpha/beta-Hydrolases"/>
    <property type="match status" value="1"/>
</dbReference>
<keyword evidence="8" id="KW-1015">Disulfide bond</keyword>
<evidence type="ECO:0000256" key="3">
    <source>
        <dbReference type="ARBA" id="ARBA00022651"/>
    </source>
</evidence>
<dbReference type="InterPro" id="IPR011118">
    <property type="entry name" value="Tannase/feruloyl_esterase"/>
</dbReference>
<dbReference type="OrthoDB" id="3039123at2759"/>
<dbReference type="GeneID" id="63778579"/>
<evidence type="ECO:0000256" key="2">
    <source>
        <dbReference type="ARBA" id="ARBA00022487"/>
    </source>
</evidence>
<gene>
    <name evidence="11" type="ORF">BCR38DRAFT_460045</name>
</gene>
<keyword evidence="2" id="KW-0719">Serine esterase</keyword>
<keyword evidence="3" id="KW-0624">Polysaccharide degradation</keyword>
<keyword evidence="12" id="KW-1185">Reference proteome</keyword>
<dbReference type="PANTHER" id="PTHR33938">
    <property type="entry name" value="FERULOYL ESTERASE B-RELATED"/>
    <property type="match status" value="1"/>
</dbReference>
<keyword evidence="3" id="KW-0858">Xylan degradation</keyword>
<evidence type="ECO:0000256" key="9">
    <source>
        <dbReference type="ARBA" id="ARBA00034075"/>
    </source>
</evidence>
<dbReference type="EC" id="3.1.1.-" evidence="10"/>
<dbReference type="Pfam" id="PF07519">
    <property type="entry name" value="Tannase"/>
    <property type="match status" value="1"/>
</dbReference>
<dbReference type="InterPro" id="IPR029058">
    <property type="entry name" value="AB_hydrolase_fold"/>
</dbReference>
<dbReference type="GO" id="GO:0045493">
    <property type="term" value="P:xylan catabolic process"/>
    <property type="evidence" value="ECO:0007669"/>
    <property type="project" value="UniProtKB-KW"/>
</dbReference>
<dbReference type="EMBL" id="MCFJ01000012">
    <property type="protein sequence ID" value="ORY60088.1"/>
    <property type="molecule type" value="Genomic_DNA"/>
</dbReference>
<keyword evidence="6 10" id="KW-0378">Hydrolase</keyword>
<reference evidence="11 12" key="1">
    <citation type="submission" date="2016-07" db="EMBL/GenBank/DDBJ databases">
        <title>Pervasive Adenine N6-methylation of Active Genes in Fungi.</title>
        <authorList>
            <consortium name="DOE Joint Genome Institute"/>
            <person name="Mondo S.J."/>
            <person name="Dannebaum R.O."/>
            <person name="Kuo R.C."/>
            <person name="Labutti K."/>
            <person name="Haridas S."/>
            <person name="Kuo A."/>
            <person name="Salamov A."/>
            <person name="Ahrendt S.R."/>
            <person name="Lipzen A."/>
            <person name="Sullivan W."/>
            <person name="Andreopoulos W.B."/>
            <person name="Clum A."/>
            <person name="Lindquist E."/>
            <person name="Daum C."/>
            <person name="Ramamoorthy G.K."/>
            <person name="Gryganskyi A."/>
            <person name="Culley D."/>
            <person name="Magnuson J.K."/>
            <person name="James T.Y."/>
            <person name="O'Malley M.A."/>
            <person name="Stajich J.E."/>
            <person name="Spatafora J.W."/>
            <person name="Visel A."/>
            <person name="Grigoriev I.V."/>
        </authorList>
    </citation>
    <scope>NUCLEOTIDE SEQUENCE [LARGE SCALE GENOMIC DNA]</scope>
    <source>
        <strain evidence="11 12">CBS 129021</strain>
    </source>
</reference>
<evidence type="ECO:0000256" key="6">
    <source>
        <dbReference type="ARBA" id="ARBA00022801"/>
    </source>
</evidence>
<dbReference type="Gene3D" id="3.40.50.1820">
    <property type="entry name" value="alpha/beta hydrolase"/>
    <property type="match status" value="1"/>
</dbReference>
<dbReference type="Proteomes" id="UP000193689">
    <property type="component" value="Unassembled WGS sequence"/>
</dbReference>
<keyword evidence="4" id="KW-0479">Metal-binding</keyword>
<protein>
    <recommendedName>
        <fullName evidence="10">Carboxylic ester hydrolase</fullName>
        <ecNumber evidence="10">3.1.1.-</ecNumber>
    </recommendedName>
</protein>
<comment type="caution">
    <text evidence="11">The sequence shown here is derived from an EMBL/GenBank/DDBJ whole genome shotgun (WGS) entry which is preliminary data.</text>
</comment>
<accession>A0A1Y2DL95</accession>